<evidence type="ECO:0000313" key="3">
    <source>
        <dbReference type="Proteomes" id="UP000256710"/>
    </source>
</evidence>
<protein>
    <submittedName>
        <fullName evidence="2">Uncharacterized protein</fullName>
    </submittedName>
</protein>
<evidence type="ECO:0000256" key="1">
    <source>
        <dbReference type="SAM" id="MobiDB-lite"/>
    </source>
</evidence>
<comment type="caution">
    <text evidence="2">The sequence shown here is derived from an EMBL/GenBank/DDBJ whole genome shotgun (WGS) entry which is preliminary data.</text>
</comment>
<reference evidence="2 3" key="1">
    <citation type="submission" date="2018-01" db="EMBL/GenBank/DDBJ databases">
        <authorList>
            <person name="Clerissi C."/>
        </authorList>
    </citation>
    <scope>NUCLEOTIDE SEQUENCE [LARGE SCALE GENOMIC DNA]</scope>
    <source>
        <strain evidence="2">Cupriavidus taiwanensis STM 6082</strain>
    </source>
</reference>
<accession>A0ABY1VEM9</accession>
<feature type="region of interest" description="Disordered" evidence="1">
    <location>
        <begin position="23"/>
        <end position="84"/>
    </location>
</feature>
<gene>
    <name evidence="2" type="ORF">CBM2605_P370004</name>
</gene>
<feature type="compositionally biased region" description="Basic and acidic residues" evidence="1">
    <location>
        <begin position="55"/>
        <end position="64"/>
    </location>
</feature>
<evidence type="ECO:0000313" key="2">
    <source>
        <dbReference type="EMBL" id="SOZ40668.1"/>
    </source>
</evidence>
<sequence length="555" mass="60682">MPTPFGPISTTLAESLTNSSYINSSTAARSQRVGHVQSKSHNGLKLPRRASRMRRSSERRERSSSSHCSSGATHPASATSGQCASSPCRRKAFVRLCRFSGVFIGISSDLIVDVEPVGYDQLVLVPDVFRQMDAHRRGCMARFAPALQRQAHRILVRCRVAGEGFLDRRLQFGGAIPVEQPQQVGGDVAQIAAPFRRAQQQRLAGRRRPSQMVKSAMVAGFAFAFDQGVDVCGNFYLRAAIVTALMSGEQFRAIEDAYLPGTGPHRERASHMGMRDRVIIQAEAHVRCLADLDVLLRFARIGILRQGEQAGLLAAERLAYADRRFFPAGAIGRKSRTPMGGLSVELIEVGHGASGEEVLAHVADGALHAPFLVATGDGNRPGLVAVMRREREQRRMETDRISLAFQNGALQVVVEQDPGQAGPSLEGAGMAGQEAIHARIEEESQIDLPRPRQHHHEGHQRPARAADLQMAEVSPVNLPLFPLQGAQTQIGFGQWARPVQRDHVPEVVLAPAVATLGHHRIQAAGRERRELLQRLMDEWQVGVDLRGPLHRANPG</sequence>
<proteinExistence type="predicted"/>
<dbReference type="Proteomes" id="UP000256710">
    <property type="component" value="Unassembled WGS sequence"/>
</dbReference>
<dbReference type="EMBL" id="OFTC01000079">
    <property type="protein sequence ID" value="SOZ40668.1"/>
    <property type="molecule type" value="Genomic_DNA"/>
</dbReference>
<name>A0ABY1VEM9_9BURK</name>
<keyword evidence="3" id="KW-1185">Reference proteome</keyword>
<organism evidence="2 3">
    <name type="scientific">Cupriavidus neocaledonicus</name>
    <dbReference type="NCBI Taxonomy" id="1040979"/>
    <lineage>
        <taxon>Bacteria</taxon>
        <taxon>Pseudomonadati</taxon>
        <taxon>Pseudomonadota</taxon>
        <taxon>Betaproteobacteria</taxon>
        <taxon>Burkholderiales</taxon>
        <taxon>Burkholderiaceae</taxon>
        <taxon>Cupriavidus</taxon>
    </lineage>
</organism>